<sequence length="312" mass="36427">MSFAPITEAQKKRVIEDINYDEAQMKNKIQQVKEWVRKQPHLPQLPDEILEKYLFLFLLGTKMSTERTKYKVDVFYAMRHQIPEIYFHRDPTQKDVRDSVDQVRFFPLSELTPDAIRVLILSYNPDKTRKVTTKNIKASYKRISAINDFRFQCGDFCRGEYFIFDGAGLFASHLTELPWLFMQKITALGQEALPLRVKAAFLVNAPPFLDTILNIFKPILTEKMKNRIQFVHNYDELYKYIPQRILPSDYGGDGPSNEESSRAWQKTVESMRDFLIEDSKRMTDESKRPSGSTNDCGQIFGIHGTFNKLNID</sequence>
<dbReference type="CDD" id="cd00170">
    <property type="entry name" value="SEC14"/>
    <property type="match status" value="1"/>
</dbReference>
<dbReference type="InterPro" id="IPR001251">
    <property type="entry name" value="CRAL-TRIO_dom"/>
</dbReference>
<evidence type="ECO:0000313" key="2">
    <source>
        <dbReference type="EMBL" id="JAT20471.1"/>
    </source>
</evidence>
<dbReference type="InterPro" id="IPR036273">
    <property type="entry name" value="CRAL/TRIO_N_dom_sf"/>
</dbReference>
<accession>A0A1B6LA26</accession>
<dbReference type="Pfam" id="PF00650">
    <property type="entry name" value="CRAL_TRIO"/>
    <property type="match status" value="1"/>
</dbReference>
<dbReference type="Gene3D" id="1.20.5.1200">
    <property type="entry name" value="Alpha-tocopherol transfer"/>
    <property type="match status" value="1"/>
</dbReference>
<dbReference type="Gene3D" id="3.40.525.10">
    <property type="entry name" value="CRAL-TRIO lipid binding domain"/>
    <property type="match status" value="1"/>
</dbReference>
<dbReference type="SUPFAM" id="SSF46938">
    <property type="entry name" value="CRAL/TRIO N-terminal domain"/>
    <property type="match status" value="1"/>
</dbReference>
<dbReference type="GO" id="GO:0016020">
    <property type="term" value="C:membrane"/>
    <property type="evidence" value="ECO:0007669"/>
    <property type="project" value="TreeGrafter"/>
</dbReference>
<name>A0A1B6LA26_9HEMI</name>
<dbReference type="InterPro" id="IPR036865">
    <property type="entry name" value="CRAL-TRIO_dom_sf"/>
</dbReference>
<dbReference type="PANTHER" id="PTHR10174:SF224">
    <property type="entry name" value="RETINOL-BINDING PROTEIN PINTA"/>
    <property type="match status" value="1"/>
</dbReference>
<evidence type="ECO:0000259" key="1">
    <source>
        <dbReference type="PROSITE" id="PS50191"/>
    </source>
</evidence>
<dbReference type="EMBL" id="GEBQ01019506">
    <property type="protein sequence ID" value="JAT20471.1"/>
    <property type="molecule type" value="Transcribed_RNA"/>
</dbReference>
<dbReference type="PRINTS" id="PR00180">
    <property type="entry name" value="CRETINALDHBP"/>
</dbReference>
<proteinExistence type="predicted"/>
<dbReference type="GO" id="GO:1902936">
    <property type="term" value="F:phosphatidylinositol bisphosphate binding"/>
    <property type="evidence" value="ECO:0007669"/>
    <property type="project" value="TreeGrafter"/>
</dbReference>
<dbReference type="PROSITE" id="PS50191">
    <property type="entry name" value="CRAL_TRIO"/>
    <property type="match status" value="1"/>
</dbReference>
<reference evidence="2" key="1">
    <citation type="submission" date="2015-11" db="EMBL/GenBank/DDBJ databases">
        <title>De novo transcriptome assembly of four potential Pierce s Disease insect vectors from Arizona vineyards.</title>
        <authorList>
            <person name="Tassone E.E."/>
        </authorList>
    </citation>
    <scope>NUCLEOTIDE SEQUENCE</scope>
</reference>
<organism evidence="2">
    <name type="scientific">Graphocephala atropunctata</name>
    <dbReference type="NCBI Taxonomy" id="36148"/>
    <lineage>
        <taxon>Eukaryota</taxon>
        <taxon>Metazoa</taxon>
        <taxon>Ecdysozoa</taxon>
        <taxon>Arthropoda</taxon>
        <taxon>Hexapoda</taxon>
        <taxon>Insecta</taxon>
        <taxon>Pterygota</taxon>
        <taxon>Neoptera</taxon>
        <taxon>Paraneoptera</taxon>
        <taxon>Hemiptera</taxon>
        <taxon>Auchenorrhyncha</taxon>
        <taxon>Membracoidea</taxon>
        <taxon>Cicadellidae</taxon>
        <taxon>Cicadellinae</taxon>
        <taxon>Cicadellini</taxon>
        <taxon>Graphocephala</taxon>
    </lineage>
</organism>
<protein>
    <recommendedName>
        <fullName evidence="1">CRAL-TRIO domain-containing protein</fullName>
    </recommendedName>
</protein>
<feature type="domain" description="CRAL-TRIO" evidence="1">
    <location>
        <begin position="46"/>
        <end position="258"/>
    </location>
</feature>
<dbReference type="SMART" id="SM00516">
    <property type="entry name" value="SEC14"/>
    <property type="match status" value="1"/>
</dbReference>
<dbReference type="SUPFAM" id="SSF52087">
    <property type="entry name" value="CRAL/TRIO domain"/>
    <property type="match status" value="1"/>
</dbReference>
<dbReference type="PANTHER" id="PTHR10174">
    <property type="entry name" value="ALPHA-TOCOPHEROL TRANSFER PROTEIN-RELATED"/>
    <property type="match status" value="1"/>
</dbReference>
<dbReference type="AlphaFoldDB" id="A0A1B6LA26"/>
<gene>
    <name evidence="2" type="ORF">g.28274</name>
</gene>